<feature type="domain" description="Secretion system C-terminal sorting" evidence="1">
    <location>
        <begin position="548"/>
        <end position="612"/>
    </location>
</feature>
<organism evidence="2 3">
    <name type="scientific">Niastella vici</name>
    <dbReference type="NCBI Taxonomy" id="1703345"/>
    <lineage>
        <taxon>Bacteria</taxon>
        <taxon>Pseudomonadati</taxon>
        <taxon>Bacteroidota</taxon>
        <taxon>Chitinophagia</taxon>
        <taxon>Chitinophagales</taxon>
        <taxon>Chitinophagaceae</taxon>
        <taxon>Niastella</taxon>
    </lineage>
</organism>
<evidence type="ECO:0000259" key="1">
    <source>
        <dbReference type="Pfam" id="PF18962"/>
    </source>
</evidence>
<dbReference type="SUPFAM" id="SSF51126">
    <property type="entry name" value="Pectin lyase-like"/>
    <property type="match status" value="1"/>
</dbReference>
<comment type="caution">
    <text evidence="2">The sequence shown here is derived from an EMBL/GenBank/DDBJ whole genome shotgun (WGS) entry which is preliminary data.</text>
</comment>
<gene>
    <name evidence="2" type="ORF">A3860_02570</name>
</gene>
<dbReference type="Gene3D" id="2.160.20.10">
    <property type="entry name" value="Single-stranded right-handed beta-helix, Pectin lyase-like"/>
    <property type="match status" value="1"/>
</dbReference>
<keyword evidence="3" id="KW-1185">Reference proteome</keyword>
<evidence type="ECO:0000313" key="2">
    <source>
        <dbReference type="EMBL" id="OQP67262.1"/>
    </source>
</evidence>
<accession>A0A1V9G9J9</accession>
<name>A0A1V9G9J9_9BACT</name>
<dbReference type="EMBL" id="LVYD01000001">
    <property type="protein sequence ID" value="OQP67262.1"/>
    <property type="molecule type" value="Genomic_DNA"/>
</dbReference>
<dbReference type="InterPro" id="IPR026444">
    <property type="entry name" value="Secre_tail"/>
</dbReference>
<dbReference type="NCBIfam" id="TIGR04183">
    <property type="entry name" value="Por_Secre_tail"/>
    <property type="match status" value="1"/>
</dbReference>
<dbReference type="STRING" id="1703345.A3860_02570"/>
<dbReference type="InterPro" id="IPR013783">
    <property type="entry name" value="Ig-like_fold"/>
</dbReference>
<evidence type="ECO:0000313" key="3">
    <source>
        <dbReference type="Proteomes" id="UP000192796"/>
    </source>
</evidence>
<dbReference type="InterPro" id="IPR012334">
    <property type="entry name" value="Pectin_lyas_fold"/>
</dbReference>
<protein>
    <recommendedName>
        <fullName evidence="1">Secretion system C-terminal sorting domain-containing protein</fullName>
    </recommendedName>
</protein>
<dbReference type="Proteomes" id="UP000192796">
    <property type="component" value="Unassembled WGS sequence"/>
</dbReference>
<proteinExistence type="predicted"/>
<reference evidence="2 3" key="1">
    <citation type="submission" date="2016-03" db="EMBL/GenBank/DDBJ databases">
        <title>Niastella vici sp. nov., isolated from farmland soil.</title>
        <authorList>
            <person name="Chen L."/>
            <person name="Wang D."/>
            <person name="Yang S."/>
            <person name="Wang G."/>
        </authorList>
    </citation>
    <scope>NUCLEOTIDE SEQUENCE [LARGE SCALE GENOMIC DNA]</scope>
    <source>
        <strain evidence="2 3">DJ57</strain>
    </source>
</reference>
<dbReference type="InterPro" id="IPR011050">
    <property type="entry name" value="Pectin_lyase_fold/virulence"/>
</dbReference>
<dbReference type="Pfam" id="PF18962">
    <property type="entry name" value="Por_Secre_tail"/>
    <property type="match status" value="1"/>
</dbReference>
<sequence length="623" mass="68405">MSVFAKNYYVDPSSSGSNQGTLTDPWKSIADVPEYVNYFQPGDSVFFKRGQQYLGPLSINSSGSSLAPIVFMPYGSGNAPVFQYNLANNTEPMIYNRVIIRLYQANYVVIDGFELKDASMPETDHSITANVGYGVYTYNCSHNIIKNLTITKLGAGVGLDGGNDNTVSYCNISNLRMIINTPDVAWDDFGANGIIVKGSNNTISHNQIKECWGLSYDYQMDGGAIEMYGAISNNKILYNTASENLGFMEFGSGSGGQALNNVIGYNLLVNNGHVFWINTEGTYGLDVQNIQFYNNNVVETHAPRLADVKNLIGISRTPTVPNVLTMKNNIFWINTSSNITDPVAQPFNGQQLVHQDNLFHMGGGSFGYSLDASEQTLNTAISLFTDIISSNDPTLWNYNLQPASAAINIGQITGIDKDFFGQSVPFGGAPDAGIAENVSIILPLQILSCNGYRNTNANTIEWETNEDKADHFEIERSNGTANNFKSIAKITPKTNTGSTTINYRYVDNEVTDEVQYYRIKAVESGTSAFYSKIITIRNSSSAGNMSVSPNPARNYVYVKSPGNDFLNKEMVLVNMAGIILKREKLNETSNQIKLNVSMLPQGAYVIKLTDYKTGDHQSTIFTK</sequence>
<dbReference type="Gene3D" id="2.60.40.10">
    <property type="entry name" value="Immunoglobulins"/>
    <property type="match status" value="1"/>
</dbReference>
<dbReference type="AlphaFoldDB" id="A0A1V9G9J9"/>